<dbReference type="Proteomes" id="UP001196413">
    <property type="component" value="Unassembled WGS sequence"/>
</dbReference>
<keyword evidence="2" id="KW-1185">Reference proteome</keyword>
<protein>
    <submittedName>
        <fullName evidence="1">Uncharacterized protein</fullName>
    </submittedName>
</protein>
<dbReference type="AlphaFoldDB" id="A0AAD5M1R5"/>
<comment type="caution">
    <text evidence="1">The sequence shown here is derived from an EMBL/GenBank/DDBJ whole genome shotgun (WGS) entry which is preliminary data.</text>
</comment>
<reference evidence="1" key="1">
    <citation type="submission" date="2021-06" db="EMBL/GenBank/DDBJ databases">
        <title>Parelaphostrongylus tenuis whole genome reference sequence.</title>
        <authorList>
            <person name="Garwood T.J."/>
            <person name="Larsen P.A."/>
            <person name="Fountain-Jones N.M."/>
            <person name="Garbe J.R."/>
            <person name="Macchietto M.G."/>
            <person name="Kania S.A."/>
            <person name="Gerhold R.W."/>
            <person name="Richards J.E."/>
            <person name="Wolf T.M."/>
        </authorList>
    </citation>
    <scope>NUCLEOTIDE SEQUENCE</scope>
    <source>
        <strain evidence="1">MNPRO001-30</strain>
        <tissue evidence="1">Meninges</tissue>
    </source>
</reference>
<dbReference type="EMBL" id="JAHQIW010000483">
    <property type="protein sequence ID" value="KAJ1348333.1"/>
    <property type="molecule type" value="Genomic_DNA"/>
</dbReference>
<organism evidence="1 2">
    <name type="scientific">Parelaphostrongylus tenuis</name>
    <name type="common">Meningeal worm</name>
    <dbReference type="NCBI Taxonomy" id="148309"/>
    <lineage>
        <taxon>Eukaryota</taxon>
        <taxon>Metazoa</taxon>
        <taxon>Ecdysozoa</taxon>
        <taxon>Nematoda</taxon>
        <taxon>Chromadorea</taxon>
        <taxon>Rhabditida</taxon>
        <taxon>Rhabditina</taxon>
        <taxon>Rhabditomorpha</taxon>
        <taxon>Strongyloidea</taxon>
        <taxon>Metastrongylidae</taxon>
        <taxon>Parelaphostrongylus</taxon>
    </lineage>
</organism>
<accession>A0AAD5M1R5</accession>
<gene>
    <name evidence="1" type="ORF">KIN20_003611</name>
</gene>
<sequence>MIRTAINTHMLDSKRPIQVQGKVVMTKTALRRLLNRNSELGWVRYLIAVSLRSECAHAAHFPSSNSSLMSYSKFIEL</sequence>
<evidence type="ECO:0000313" key="2">
    <source>
        <dbReference type="Proteomes" id="UP001196413"/>
    </source>
</evidence>
<proteinExistence type="predicted"/>
<name>A0AAD5M1R5_PARTN</name>
<evidence type="ECO:0000313" key="1">
    <source>
        <dbReference type="EMBL" id="KAJ1348333.1"/>
    </source>
</evidence>